<dbReference type="AlphaFoldDB" id="A0A1G9H333"/>
<dbReference type="Proteomes" id="UP000198654">
    <property type="component" value="Unassembled WGS sequence"/>
</dbReference>
<protein>
    <recommendedName>
        <fullName evidence="4">Solute:sodium symporter small subunit</fullName>
    </recommendedName>
</protein>
<name>A0A1G9H333_9GAMM</name>
<keyword evidence="1" id="KW-0472">Membrane</keyword>
<dbReference type="EMBL" id="FNGI01000001">
    <property type="protein sequence ID" value="SDL07292.1"/>
    <property type="molecule type" value="Genomic_DNA"/>
</dbReference>
<organism evidence="2 3">
    <name type="scientific">Modicisalibacter muralis</name>
    <dbReference type="NCBI Taxonomy" id="119000"/>
    <lineage>
        <taxon>Bacteria</taxon>
        <taxon>Pseudomonadati</taxon>
        <taxon>Pseudomonadota</taxon>
        <taxon>Gammaproteobacteria</taxon>
        <taxon>Oceanospirillales</taxon>
        <taxon>Halomonadaceae</taxon>
        <taxon>Modicisalibacter</taxon>
    </lineage>
</organism>
<evidence type="ECO:0008006" key="4">
    <source>
        <dbReference type="Google" id="ProtNLM"/>
    </source>
</evidence>
<reference evidence="2 3" key="1">
    <citation type="submission" date="2016-10" db="EMBL/GenBank/DDBJ databases">
        <authorList>
            <person name="de Groot N.N."/>
        </authorList>
    </citation>
    <scope>NUCLEOTIDE SEQUENCE [LARGE SCALE GENOMIC DNA]</scope>
    <source>
        <strain evidence="2 3">DSM 14789</strain>
    </source>
</reference>
<proteinExistence type="predicted"/>
<keyword evidence="1" id="KW-1133">Transmembrane helix</keyword>
<dbReference type="STRING" id="119000.SAMN05661010_00899"/>
<keyword evidence="3" id="KW-1185">Reference proteome</keyword>
<dbReference type="OrthoDB" id="134721at135619"/>
<keyword evidence="1" id="KW-0812">Transmembrane</keyword>
<evidence type="ECO:0000313" key="3">
    <source>
        <dbReference type="Proteomes" id="UP000198654"/>
    </source>
</evidence>
<gene>
    <name evidence="2" type="ORF">SAMN05661010_00899</name>
</gene>
<accession>A0A1G9H333</accession>
<dbReference type="RefSeq" id="WP_089725860.1">
    <property type="nucleotide sequence ID" value="NZ_FNGI01000001.1"/>
</dbReference>
<feature type="transmembrane region" description="Helical" evidence="1">
    <location>
        <begin position="43"/>
        <end position="65"/>
    </location>
</feature>
<evidence type="ECO:0000313" key="2">
    <source>
        <dbReference type="EMBL" id="SDL07292.1"/>
    </source>
</evidence>
<evidence type="ECO:0000256" key="1">
    <source>
        <dbReference type="SAM" id="Phobius"/>
    </source>
</evidence>
<sequence>MSSREKKITKPYIIFLVLLFLSMIFPVYGIANRVFPLVLGLPFGLFWIVLMETIAFLVLCGFYRYEYGSKNKEDRS</sequence>
<feature type="transmembrane region" description="Helical" evidence="1">
    <location>
        <begin position="12"/>
        <end position="31"/>
    </location>
</feature>